<feature type="transmembrane region" description="Helical" evidence="2">
    <location>
        <begin position="120"/>
        <end position="144"/>
    </location>
</feature>
<sequence>MISYALKAAWFALSLSGLLGSFVALRYSVIALGEYWIPITYAAANSVMQIVFCLGMIWKMNPYTMPSGFCRLQAALITLSWFAMTGLCAIMTVSTSLTIVRSRGKLGAAEFQRVLEWRPVYLPVFLGCIAVCFMIFLVVSLKLHAFEGSDGLQCDATSPVWVRLLGYAGIPLIFAIPSLVLSCISIFLLFSGRQRPSHSSGSHKASPRDSFAAVTVRHQYTAKRVPTRSLEAETSVDSEPETPATAVFDPGILEIPRSASTTPTEHRIYLVPSRTPSDPSRNSVGRAPISPVVARHSRHYHLPFTWKTASNLSLGKAPVDARPSRSTQSPSPMSLMPQMTSSSARTSPESLHVCPTLIYGQPTSSTFLTNLGEEDGLEGGGVFWDETTGAFVYDGEEDDVETTSGSMRWARPSFASDSTKSPSDLEFARNPSTAEGPTMYTYPKRPPSSEAAMTMPAWRNADVWRTLFFQVFLSLTQIVGAITSLEDISKHGVLTPFGSQHVAILLFAWAPTIAFGALPWRRLVSLIH</sequence>
<feature type="transmembrane region" description="Helical" evidence="2">
    <location>
        <begin position="164"/>
        <end position="190"/>
    </location>
</feature>
<gene>
    <name evidence="3" type="ORF">DAEQUDRAFT_810659</name>
</gene>
<name>A0A165RA12_9APHY</name>
<feature type="compositionally biased region" description="Polar residues" evidence="1">
    <location>
        <begin position="324"/>
        <end position="347"/>
    </location>
</feature>
<feature type="transmembrane region" description="Helical" evidence="2">
    <location>
        <begin position="502"/>
        <end position="520"/>
    </location>
</feature>
<feature type="transmembrane region" description="Helical" evidence="2">
    <location>
        <begin position="6"/>
        <end position="27"/>
    </location>
</feature>
<feature type="transmembrane region" description="Helical" evidence="2">
    <location>
        <begin position="78"/>
        <end position="100"/>
    </location>
</feature>
<evidence type="ECO:0000256" key="2">
    <source>
        <dbReference type="SAM" id="Phobius"/>
    </source>
</evidence>
<evidence type="ECO:0000256" key="1">
    <source>
        <dbReference type="SAM" id="MobiDB-lite"/>
    </source>
</evidence>
<feature type="transmembrane region" description="Helical" evidence="2">
    <location>
        <begin position="39"/>
        <end position="58"/>
    </location>
</feature>
<evidence type="ECO:0000313" key="4">
    <source>
        <dbReference type="Proteomes" id="UP000076727"/>
    </source>
</evidence>
<dbReference type="EMBL" id="KV429051">
    <property type="protein sequence ID" value="KZT70493.1"/>
    <property type="molecule type" value="Genomic_DNA"/>
</dbReference>
<dbReference type="AlphaFoldDB" id="A0A165RA12"/>
<accession>A0A165RA12</accession>
<keyword evidence="4" id="KW-1185">Reference proteome</keyword>
<feature type="region of interest" description="Disordered" evidence="1">
    <location>
        <begin position="410"/>
        <end position="446"/>
    </location>
</feature>
<keyword evidence="2" id="KW-0472">Membrane</keyword>
<keyword evidence="2" id="KW-1133">Transmembrane helix</keyword>
<dbReference type="STRING" id="1314783.A0A165RA12"/>
<dbReference type="OrthoDB" id="3256745at2759"/>
<protein>
    <submittedName>
        <fullName evidence="3">Uncharacterized protein</fullName>
    </submittedName>
</protein>
<reference evidence="3 4" key="1">
    <citation type="journal article" date="2016" name="Mol. Biol. Evol.">
        <title>Comparative Genomics of Early-Diverging Mushroom-Forming Fungi Provides Insights into the Origins of Lignocellulose Decay Capabilities.</title>
        <authorList>
            <person name="Nagy L.G."/>
            <person name="Riley R."/>
            <person name="Tritt A."/>
            <person name="Adam C."/>
            <person name="Daum C."/>
            <person name="Floudas D."/>
            <person name="Sun H."/>
            <person name="Yadav J.S."/>
            <person name="Pangilinan J."/>
            <person name="Larsson K.H."/>
            <person name="Matsuura K."/>
            <person name="Barry K."/>
            <person name="Labutti K."/>
            <person name="Kuo R."/>
            <person name="Ohm R.A."/>
            <person name="Bhattacharya S.S."/>
            <person name="Shirouzu T."/>
            <person name="Yoshinaga Y."/>
            <person name="Martin F.M."/>
            <person name="Grigoriev I.V."/>
            <person name="Hibbett D.S."/>
        </authorList>
    </citation>
    <scope>NUCLEOTIDE SEQUENCE [LARGE SCALE GENOMIC DNA]</scope>
    <source>
        <strain evidence="3 4">L-15889</strain>
    </source>
</reference>
<feature type="region of interest" description="Disordered" evidence="1">
    <location>
        <begin position="316"/>
        <end position="347"/>
    </location>
</feature>
<evidence type="ECO:0000313" key="3">
    <source>
        <dbReference type="EMBL" id="KZT70493.1"/>
    </source>
</evidence>
<dbReference type="Proteomes" id="UP000076727">
    <property type="component" value="Unassembled WGS sequence"/>
</dbReference>
<keyword evidence="2" id="KW-0812">Transmembrane</keyword>
<proteinExistence type="predicted"/>
<feature type="transmembrane region" description="Helical" evidence="2">
    <location>
        <begin position="463"/>
        <end position="482"/>
    </location>
</feature>
<organism evidence="3 4">
    <name type="scientific">Daedalea quercina L-15889</name>
    <dbReference type="NCBI Taxonomy" id="1314783"/>
    <lineage>
        <taxon>Eukaryota</taxon>
        <taxon>Fungi</taxon>
        <taxon>Dikarya</taxon>
        <taxon>Basidiomycota</taxon>
        <taxon>Agaricomycotina</taxon>
        <taxon>Agaricomycetes</taxon>
        <taxon>Polyporales</taxon>
        <taxon>Fomitopsis</taxon>
    </lineage>
</organism>